<dbReference type="GO" id="GO:0030409">
    <property type="term" value="F:glutamate formimidoyltransferase activity"/>
    <property type="evidence" value="ECO:0007669"/>
    <property type="project" value="UniProtKB-EC"/>
</dbReference>
<evidence type="ECO:0000256" key="3">
    <source>
        <dbReference type="ARBA" id="ARBA00012252"/>
    </source>
</evidence>
<accession>A0A537ITK7</accession>
<evidence type="ECO:0000256" key="6">
    <source>
        <dbReference type="ARBA" id="ARBA00022808"/>
    </source>
</evidence>
<proteinExistence type="predicted"/>
<dbReference type="Pfam" id="PF02971">
    <property type="entry name" value="FTCD"/>
    <property type="match status" value="1"/>
</dbReference>
<dbReference type="EMBL" id="VBAP01000054">
    <property type="protein sequence ID" value="TMI74661.1"/>
    <property type="molecule type" value="Genomic_DNA"/>
</dbReference>
<comment type="subcellular location">
    <subcellularLocation>
        <location evidence="1">Cytoplasm</location>
    </subcellularLocation>
</comment>
<dbReference type="EC" id="2.1.2.5" evidence="3"/>
<dbReference type="SMART" id="SM01221">
    <property type="entry name" value="FTCD"/>
    <property type="match status" value="1"/>
</dbReference>
<dbReference type="InterPro" id="IPR013802">
    <property type="entry name" value="Formiminotransferase_C"/>
</dbReference>
<dbReference type="InterPro" id="IPR004227">
    <property type="entry name" value="Formiminotransferase_cat"/>
</dbReference>
<evidence type="ECO:0000256" key="4">
    <source>
        <dbReference type="ARBA" id="ARBA00022490"/>
    </source>
</evidence>
<dbReference type="Gene3D" id="3.30.990.10">
    <property type="entry name" value="Formiminotransferase, N-terminal subdomain"/>
    <property type="match status" value="1"/>
</dbReference>
<evidence type="ECO:0000259" key="8">
    <source>
        <dbReference type="SMART" id="SM01221"/>
    </source>
</evidence>
<evidence type="ECO:0000256" key="5">
    <source>
        <dbReference type="ARBA" id="ARBA00022679"/>
    </source>
</evidence>
<dbReference type="GO" id="GO:0019556">
    <property type="term" value="P:L-histidine catabolic process to glutamate and formamide"/>
    <property type="evidence" value="ECO:0007669"/>
    <property type="project" value="UniProtKB-UniPathway"/>
</dbReference>
<comment type="caution">
    <text evidence="10">The sequence shown here is derived from an EMBL/GenBank/DDBJ whole genome shotgun (WGS) entry which is preliminary data.</text>
</comment>
<dbReference type="GO" id="GO:0019557">
    <property type="term" value="P:L-histidine catabolic process to glutamate and formate"/>
    <property type="evidence" value="ECO:0007669"/>
    <property type="project" value="UniProtKB-UniPathway"/>
</dbReference>
<dbReference type="InterPro" id="IPR037064">
    <property type="entry name" value="Formiminotransferase_N_sf"/>
</dbReference>
<feature type="domain" description="Formiminotransferase C-terminal subdomain" evidence="8">
    <location>
        <begin position="181"/>
        <end position="294"/>
    </location>
</feature>
<evidence type="ECO:0000313" key="10">
    <source>
        <dbReference type="EMBL" id="TMI74661.1"/>
    </source>
</evidence>
<sequence>MPQLIECVPNFSEGRRREVIEAIADEVRQTPGARLLDVQADQSHNRCVITFVGDLRAVRSAALAATRRAVERIDMRSHRGEHPRLGAVDVIPFVPIAEATMEECVAAAKDLGRSIWDTLRVPVYFYAEAATRPQRRRLPDIRKGEYEGLVEKMADPAWAPDVGDPQPHPTAGAVVVGARRPLIAYNVNLATDDVEIAKKIAKAARESSGGLVSVQAMGIVSERGRAQVSMNLLDYTTTPVRRAFELIRVEAARYGVEILESEVVGLIPLDAVADAARFYLRLNDFRREQILEARLME</sequence>
<dbReference type="AlphaFoldDB" id="A0A537ITK7"/>
<dbReference type="PANTHER" id="PTHR12234:SF8">
    <property type="entry name" value="FORMIMINOTRANSFERASE-CYCLODEAMINASE"/>
    <property type="match status" value="1"/>
</dbReference>
<feature type="domain" description="Formiminotransferase N-terminal subdomain" evidence="9">
    <location>
        <begin position="3"/>
        <end position="180"/>
    </location>
</feature>
<dbReference type="InterPro" id="IPR022384">
    <property type="entry name" value="FormiminoTrfase_cat_dom_sf"/>
</dbReference>
<keyword evidence="7" id="KW-0290">Folate-binding</keyword>
<keyword evidence="4" id="KW-0963">Cytoplasm</keyword>
<organism evidence="10 11">
    <name type="scientific">Candidatus Segetimicrobium genomatis</name>
    <dbReference type="NCBI Taxonomy" id="2569760"/>
    <lineage>
        <taxon>Bacteria</taxon>
        <taxon>Bacillati</taxon>
        <taxon>Candidatus Sysuimicrobiota</taxon>
        <taxon>Candidatus Sysuimicrobiia</taxon>
        <taxon>Candidatus Sysuimicrobiales</taxon>
        <taxon>Candidatus Segetimicrobiaceae</taxon>
        <taxon>Candidatus Segetimicrobium</taxon>
    </lineage>
</organism>
<comment type="pathway">
    <text evidence="2">Amino-acid degradation; L-histidine degradation into L-glutamate; L-glutamate from N-formimidoyl-L-glutamate (transferase route): step 1/1.</text>
</comment>
<dbReference type="NCBIfam" id="TIGR02024">
    <property type="entry name" value="FtcD"/>
    <property type="match status" value="1"/>
</dbReference>
<dbReference type="InterPro" id="IPR012886">
    <property type="entry name" value="Formiminotransferase_N"/>
</dbReference>
<evidence type="ECO:0000256" key="2">
    <source>
        <dbReference type="ARBA" id="ARBA00005082"/>
    </source>
</evidence>
<dbReference type="Proteomes" id="UP000318834">
    <property type="component" value="Unassembled WGS sequence"/>
</dbReference>
<dbReference type="PANTHER" id="PTHR12234">
    <property type="entry name" value="FORMIMINOTRANSFERASE-CYCLODEAMINASE"/>
    <property type="match status" value="1"/>
</dbReference>
<protein>
    <recommendedName>
        <fullName evidence="3">glutamate formimidoyltransferase</fullName>
        <ecNumber evidence="3">2.1.2.5</ecNumber>
    </recommendedName>
</protein>
<dbReference type="InterPro" id="IPR037070">
    <property type="entry name" value="Formiminotransferase_C_sf"/>
</dbReference>
<evidence type="ECO:0000256" key="7">
    <source>
        <dbReference type="ARBA" id="ARBA00022954"/>
    </source>
</evidence>
<dbReference type="Pfam" id="PF07837">
    <property type="entry name" value="FTCD_N"/>
    <property type="match status" value="1"/>
</dbReference>
<dbReference type="Gene3D" id="3.30.70.670">
    <property type="entry name" value="Formiminotransferase, C-terminal subdomain"/>
    <property type="match status" value="1"/>
</dbReference>
<dbReference type="UniPathway" id="UPA00379">
    <property type="reaction ID" value="UER00555"/>
</dbReference>
<dbReference type="SMART" id="SM01222">
    <property type="entry name" value="FTCD_N"/>
    <property type="match status" value="1"/>
</dbReference>
<keyword evidence="6" id="KW-0369">Histidine metabolism</keyword>
<gene>
    <name evidence="10" type="primary">ftcD</name>
    <name evidence="10" type="ORF">E6H05_07785</name>
</gene>
<dbReference type="GO" id="GO:0005542">
    <property type="term" value="F:folic acid binding"/>
    <property type="evidence" value="ECO:0007669"/>
    <property type="project" value="UniProtKB-KW"/>
</dbReference>
<keyword evidence="5 10" id="KW-0808">Transferase</keyword>
<evidence type="ECO:0000259" key="9">
    <source>
        <dbReference type="SMART" id="SM01222"/>
    </source>
</evidence>
<dbReference type="GO" id="GO:0005737">
    <property type="term" value="C:cytoplasm"/>
    <property type="evidence" value="ECO:0007669"/>
    <property type="project" value="UniProtKB-SubCell"/>
</dbReference>
<name>A0A537ITK7_9BACT</name>
<dbReference type="SUPFAM" id="SSF55116">
    <property type="entry name" value="Formiminotransferase domain of formiminotransferase-cyclodeaminase"/>
    <property type="match status" value="2"/>
</dbReference>
<dbReference type="InterPro" id="IPR051623">
    <property type="entry name" value="FTCD"/>
</dbReference>
<evidence type="ECO:0000256" key="1">
    <source>
        <dbReference type="ARBA" id="ARBA00004496"/>
    </source>
</evidence>
<reference evidence="10 11" key="1">
    <citation type="journal article" date="2019" name="Nat. Microbiol.">
        <title>Mediterranean grassland soil C-N compound turnover is dependent on rainfall and depth, and is mediated by genomically divergent microorganisms.</title>
        <authorList>
            <person name="Diamond S."/>
            <person name="Andeer P.F."/>
            <person name="Li Z."/>
            <person name="Crits-Christoph A."/>
            <person name="Burstein D."/>
            <person name="Anantharaman K."/>
            <person name="Lane K.R."/>
            <person name="Thomas B.C."/>
            <person name="Pan C."/>
            <person name="Northen T.R."/>
            <person name="Banfield J.F."/>
        </authorList>
    </citation>
    <scope>NUCLEOTIDE SEQUENCE [LARGE SCALE GENOMIC DNA]</scope>
    <source>
        <strain evidence="10">NP_8</strain>
    </source>
</reference>
<evidence type="ECO:0000313" key="11">
    <source>
        <dbReference type="Proteomes" id="UP000318834"/>
    </source>
</evidence>